<dbReference type="FunFam" id="3.30.1330.40:FF:000001">
    <property type="entry name" value="L-PSP family endoribonuclease"/>
    <property type="match status" value="1"/>
</dbReference>
<proteinExistence type="inferred from homology"/>
<dbReference type="EMBL" id="JABMOJ010000216">
    <property type="protein sequence ID" value="NQV64874.1"/>
    <property type="molecule type" value="Genomic_DNA"/>
</dbReference>
<dbReference type="InterPro" id="IPR019897">
    <property type="entry name" value="RidA_CS"/>
</dbReference>
<sequence length="127" mass="13481">MAKAFISSAAAPAAIGIYSQAVAANGVLYISGQIPLVPETMTLVSDDISEQIHQVFQNLDGICQAAGTTLNQAIKFNIYLTDLAHFAKVNTYMESLLNAPYPARAVVEVSALPKSAQIEIDAIIDLT</sequence>
<dbReference type="PANTHER" id="PTHR11803:SF39">
    <property type="entry name" value="2-IMINOBUTANOATE_2-IMINOPROPANOATE DEAMINASE"/>
    <property type="match status" value="1"/>
</dbReference>
<dbReference type="Proteomes" id="UP000754644">
    <property type="component" value="Unassembled WGS sequence"/>
</dbReference>
<dbReference type="AlphaFoldDB" id="A0A973A7M3"/>
<organism evidence="3 4">
    <name type="scientific">SAR86 cluster bacterium</name>
    <dbReference type="NCBI Taxonomy" id="2030880"/>
    <lineage>
        <taxon>Bacteria</taxon>
        <taxon>Pseudomonadati</taxon>
        <taxon>Pseudomonadota</taxon>
        <taxon>Gammaproteobacteria</taxon>
        <taxon>SAR86 cluster</taxon>
    </lineage>
</organism>
<dbReference type="SUPFAM" id="SSF55298">
    <property type="entry name" value="YjgF-like"/>
    <property type="match status" value="1"/>
</dbReference>
<comment type="similarity">
    <text evidence="1">Belongs to the RutC family.</text>
</comment>
<dbReference type="CDD" id="cd00448">
    <property type="entry name" value="YjgF_YER057c_UK114_family"/>
    <property type="match status" value="1"/>
</dbReference>
<dbReference type="PANTHER" id="PTHR11803">
    <property type="entry name" value="2-IMINOBUTANOATE/2-IMINOPROPANOATE DEAMINASE RIDA"/>
    <property type="match status" value="1"/>
</dbReference>
<feature type="signal peptide" evidence="2">
    <location>
        <begin position="1"/>
        <end position="23"/>
    </location>
</feature>
<dbReference type="InterPro" id="IPR006175">
    <property type="entry name" value="YjgF/YER057c/UK114"/>
</dbReference>
<evidence type="ECO:0000313" key="4">
    <source>
        <dbReference type="Proteomes" id="UP000754644"/>
    </source>
</evidence>
<dbReference type="InterPro" id="IPR006056">
    <property type="entry name" value="RidA"/>
</dbReference>
<accession>A0A973A7M3</accession>
<dbReference type="NCBIfam" id="TIGR00004">
    <property type="entry name" value="Rid family detoxifying hydrolase"/>
    <property type="match status" value="1"/>
</dbReference>
<evidence type="ECO:0000256" key="1">
    <source>
        <dbReference type="ARBA" id="ARBA00010552"/>
    </source>
</evidence>
<dbReference type="Pfam" id="PF01042">
    <property type="entry name" value="Ribonuc_L-PSP"/>
    <property type="match status" value="1"/>
</dbReference>
<evidence type="ECO:0000313" key="3">
    <source>
        <dbReference type="EMBL" id="NQV64874.1"/>
    </source>
</evidence>
<evidence type="ECO:0000256" key="2">
    <source>
        <dbReference type="SAM" id="SignalP"/>
    </source>
</evidence>
<feature type="chain" id="PRO_5038089661" evidence="2">
    <location>
        <begin position="24"/>
        <end position="127"/>
    </location>
</feature>
<name>A0A973A7M3_9GAMM</name>
<reference evidence="3" key="1">
    <citation type="submission" date="2020-05" db="EMBL/GenBank/DDBJ databases">
        <title>Sulfur intermediates as new biogeochemical hubs in an aquatic model microbial ecosystem.</title>
        <authorList>
            <person name="Vigneron A."/>
        </authorList>
    </citation>
    <scope>NUCLEOTIDE SEQUENCE</scope>
    <source>
        <strain evidence="3">Bin.250</strain>
    </source>
</reference>
<keyword evidence="2" id="KW-0732">Signal</keyword>
<dbReference type="GO" id="GO:0019239">
    <property type="term" value="F:deaminase activity"/>
    <property type="evidence" value="ECO:0007669"/>
    <property type="project" value="TreeGrafter"/>
</dbReference>
<dbReference type="PROSITE" id="PS01094">
    <property type="entry name" value="UPF0076"/>
    <property type="match status" value="1"/>
</dbReference>
<dbReference type="InterPro" id="IPR035959">
    <property type="entry name" value="RutC-like_sf"/>
</dbReference>
<gene>
    <name evidence="3" type="ORF">HQ497_05860</name>
</gene>
<dbReference type="GO" id="GO:0005829">
    <property type="term" value="C:cytosol"/>
    <property type="evidence" value="ECO:0007669"/>
    <property type="project" value="TreeGrafter"/>
</dbReference>
<protein>
    <submittedName>
        <fullName evidence="3">RidA family protein</fullName>
    </submittedName>
</protein>
<comment type="caution">
    <text evidence="3">The sequence shown here is derived from an EMBL/GenBank/DDBJ whole genome shotgun (WGS) entry which is preliminary data.</text>
</comment>
<dbReference type="Gene3D" id="3.30.1330.40">
    <property type="entry name" value="RutC-like"/>
    <property type="match status" value="1"/>
</dbReference>